<reference evidence="2" key="1">
    <citation type="submission" date="2019-04" db="EMBL/GenBank/DDBJ databases">
        <title>Genome assembly of Zosterops borbonicus 15179.</title>
        <authorList>
            <person name="Leroy T."/>
            <person name="Anselmetti Y."/>
            <person name="Tilak M.-K."/>
            <person name="Nabholz B."/>
        </authorList>
    </citation>
    <scope>NUCLEOTIDE SEQUENCE</scope>
    <source>
        <strain evidence="2">HGM_15179</strain>
        <tissue evidence="2">Muscle</tissue>
    </source>
</reference>
<evidence type="ECO:0000256" key="1">
    <source>
        <dbReference type="SAM" id="MobiDB-lite"/>
    </source>
</evidence>
<dbReference type="EMBL" id="SWJQ01000285">
    <property type="protein sequence ID" value="TRZ17133.1"/>
    <property type="molecule type" value="Genomic_DNA"/>
</dbReference>
<evidence type="ECO:0000313" key="3">
    <source>
        <dbReference type="Proteomes" id="UP000796761"/>
    </source>
</evidence>
<evidence type="ECO:0000313" key="2">
    <source>
        <dbReference type="EMBL" id="TRZ17133.1"/>
    </source>
</evidence>
<organism evidence="2 3">
    <name type="scientific">Zosterops borbonicus</name>
    <dbReference type="NCBI Taxonomy" id="364589"/>
    <lineage>
        <taxon>Eukaryota</taxon>
        <taxon>Metazoa</taxon>
        <taxon>Chordata</taxon>
        <taxon>Craniata</taxon>
        <taxon>Vertebrata</taxon>
        <taxon>Euteleostomi</taxon>
        <taxon>Archelosauria</taxon>
        <taxon>Archosauria</taxon>
        <taxon>Dinosauria</taxon>
        <taxon>Saurischia</taxon>
        <taxon>Theropoda</taxon>
        <taxon>Coelurosauria</taxon>
        <taxon>Aves</taxon>
        <taxon>Neognathae</taxon>
        <taxon>Neoaves</taxon>
        <taxon>Telluraves</taxon>
        <taxon>Australaves</taxon>
        <taxon>Passeriformes</taxon>
        <taxon>Sylvioidea</taxon>
        <taxon>Zosteropidae</taxon>
        <taxon>Zosterops</taxon>
    </lineage>
</organism>
<dbReference type="AlphaFoldDB" id="A0A8K1LKN7"/>
<dbReference type="Proteomes" id="UP000796761">
    <property type="component" value="Unassembled WGS sequence"/>
</dbReference>
<protein>
    <submittedName>
        <fullName evidence="2">Uncharacterized protein</fullName>
    </submittedName>
</protein>
<gene>
    <name evidence="2" type="ORF">HGM15179_010032</name>
</gene>
<proteinExistence type="predicted"/>
<name>A0A8K1LKN7_9PASS</name>
<keyword evidence="3" id="KW-1185">Reference proteome</keyword>
<comment type="caution">
    <text evidence="2">The sequence shown here is derived from an EMBL/GenBank/DDBJ whole genome shotgun (WGS) entry which is preliminary data.</text>
</comment>
<accession>A0A8K1LKN7</accession>
<sequence>MVVKFLEIHYVSCQTLGIKLRKGSGRERGSQNSLESKDSCIPAFLLRNWERGGREGEKEEKEKEEKEKEEKEKEEKEKEEKEKEEKEKEEKEKEEKERI</sequence>
<feature type="region of interest" description="Disordered" evidence="1">
    <location>
        <begin position="51"/>
        <end position="99"/>
    </location>
</feature>